<name>A0A1L3LRW5_9HYPH</name>
<dbReference type="KEGG" id="same:SAMCFNEI73_Ch3578"/>
<dbReference type="AlphaFoldDB" id="A0A1L3LRW5"/>
<reference evidence="2 3" key="1">
    <citation type="submission" date="2015-10" db="EMBL/GenBank/DDBJ databases">
        <title>Genomic differences between typical nodule nitrogen-fixing rhizobial strains and those coming from bean seeds.</title>
        <authorList>
            <person name="Peralta H."/>
            <person name="Aguilar-Vera A."/>
            <person name="Diaz R."/>
            <person name="Mora Y."/>
            <person name="Martinez-Batallar G."/>
            <person name="Salazar E."/>
            <person name="Vargas-Lagunas C."/>
            <person name="Encarnacion S."/>
            <person name="Girard L."/>
            <person name="Mora J."/>
        </authorList>
    </citation>
    <scope>NUCLEOTIDE SEQUENCE [LARGE SCALE GENOMIC DNA]</scope>
    <source>
        <strain evidence="2 3">CFNEI 73</strain>
    </source>
</reference>
<organism evidence="2 3">
    <name type="scientific">Sinorhizobium americanum</name>
    <dbReference type="NCBI Taxonomy" id="194963"/>
    <lineage>
        <taxon>Bacteria</taxon>
        <taxon>Pseudomonadati</taxon>
        <taxon>Pseudomonadota</taxon>
        <taxon>Alphaproteobacteria</taxon>
        <taxon>Hyphomicrobiales</taxon>
        <taxon>Rhizobiaceae</taxon>
        <taxon>Sinorhizobium/Ensifer group</taxon>
        <taxon>Sinorhizobium</taxon>
    </lineage>
</organism>
<gene>
    <name evidence="2" type="ORF">SAMCFNEI73_Ch3578</name>
</gene>
<keyword evidence="3" id="KW-1185">Reference proteome</keyword>
<feature type="compositionally biased region" description="Basic and acidic residues" evidence="1">
    <location>
        <begin position="1"/>
        <end position="30"/>
    </location>
</feature>
<protein>
    <submittedName>
        <fullName evidence="2">Uncharacterized protein</fullName>
    </submittedName>
</protein>
<evidence type="ECO:0000313" key="2">
    <source>
        <dbReference type="EMBL" id="APG92828.1"/>
    </source>
</evidence>
<evidence type="ECO:0000313" key="3">
    <source>
        <dbReference type="Proteomes" id="UP000182306"/>
    </source>
</evidence>
<dbReference type="EMBL" id="CP013107">
    <property type="protein sequence ID" value="APG92828.1"/>
    <property type="molecule type" value="Genomic_DNA"/>
</dbReference>
<dbReference type="STRING" id="194963.SAMCFNEI73_Ch3578"/>
<accession>A0A1L3LRW5</accession>
<sequence length="42" mass="4428">MDRPVRDKKSPDREDPGEGRSAKYADRDGTDGGAGLPAPQSA</sequence>
<evidence type="ECO:0000256" key="1">
    <source>
        <dbReference type="SAM" id="MobiDB-lite"/>
    </source>
</evidence>
<proteinExistence type="predicted"/>
<feature type="region of interest" description="Disordered" evidence="1">
    <location>
        <begin position="1"/>
        <end position="42"/>
    </location>
</feature>
<dbReference type="Proteomes" id="UP000182306">
    <property type="component" value="Chromosome"/>
</dbReference>